<proteinExistence type="predicted"/>
<dbReference type="Proteomes" id="UP000199440">
    <property type="component" value="Unassembled WGS sequence"/>
</dbReference>
<gene>
    <name evidence="4" type="ORF">SAMN04488514_1011039</name>
</gene>
<keyword evidence="1" id="KW-0479">Metal-binding</keyword>
<dbReference type="Pfam" id="PF00884">
    <property type="entry name" value="Sulfatase"/>
    <property type="match status" value="1"/>
</dbReference>
<reference evidence="4 5" key="1">
    <citation type="submission" date="2016-10" db="EMBL/GenBank/DDBJ databases">
        <authorList>
            <person name="de Groot N.N."/>
        </authorList>
    </citation>
    <scope>NUCLEOTIDE SEQUENCE [LARGE SCALE GENOMIC DNA]</scope>
    <source>
        <strain evidence="4 5">DSM 19886</strain>
    </source>
</reference>
<keyword evidence="5" id="KW-1185">Reference proteome</keyword>
<name>A0A1G9KL48_9FLAO</name>
<dbReference type="AlphaFoldDB" id="A0A1G9KL48"/>
<dbReference type="InterPro" id="IPR017850">
    <property type="entry name" value="Alkaline_phosphatase_core_sf"/>
</dbReference>
<dbReference type="RefSeq" id="WP_089886050.1">
    <property type="nucleotide sequence ID" value="NZ_FNGV01000001.1"/>
</dbReference>
<feature type="domain" description="Sulfatase N-terminal" evidence="3">
    <location>
        <begin position="36"/>
        <end position="361"/>
    </location>
</feature>
<evidence type="ECO:0000313" key="4">
    <source>
        <dbReference type="EMBL" id="SDL50451.1"/>
    </source>
</evidence>
<evidence type="ECO:0000259" key="3">
    <source>
        <dbReference type="Pfam" id="PF00884"/>
    </source>
</evidence>
<keyword evidence="2" id="KW-0378">Hydrolase</keyword>
<dbReference type="Gene3D" id="3.40.720.10">
    <property type="entry name" value="Alkaline Phosphatase, subunit A"/>
    <property type="match status" value="1"/>
</dbReference>
<evidence type="ECO:0000256" key="2">
    <source>
        <dbReference type="ARBA" id="ARBA00022801"/>
    </source>
</evidence>
<dbReference type="PANTHER" id="PTHR45953:SF1">
    <property type="entry name" value="IDURONATE 2-SULFATASE"/>
    <property type="match status" value="1"/>
</dbReference>
<dbReference type="PROSITE" id="PS51257">
    <property type="entry name" value="PROKAR_LIPOPROTEIN"/>
    <property type="match status" value="1"/>
</dbReference>
<protein>
    <submittedName>
        <fullName evidence="4">Arylsulfatase A</fullName>
    </submittedName>
</protein>
<organism evidence="4 5">
    <name type="scientific">Kriegella aquimaris</name>
    <dbReference type="NCBI Taxonomy" id="192904"/>
    <lineage>
        <taxon>Bacteria</taxon>
        <taxon>Pseudomonadati</taxon>
        <taxon>Bacteroidota</taxon>
        <taxon>Flavobacteriia</taxon>
        <taxon>Flavobacteriales</taxon>
        <taxon>Flavobacteriaceae</taxon>
        <taxon>Kriegella</taxon>
    </lineage>
</organism>
<dbReference type="GO" id="GO:0008484">
    <property type="term" value="F:sulfuric ester hydrolase activity"/>
    <property type="evidence" value="ECO:0007669"/>
    <property type="project" value="TreeGrafter"/>
</dbReference>
<dbReference type="OrthoDB" id="9789742at2"/>
<evidence type="ECO:0000313" key="5">
    <source>
        <dbReference type="Proteomes" id="UP000199440"/>
    </source>
</evidence>
<dbReference type="SUPFAM" id="SSF53649">
    <property type="entry name" value="Alkaline phosphatase-like"/>
    <property type="match status" value="1"/>
</dbReference>
<dbReference type="GO" id="GO:0005737">
    <property type="term" value="C:cytoplasm"/>
    <property type="evidence" value="ECO:0007669"/>
    <property type="project" value="TreeGrafter"/>
</dbReference>
<accession>A0A1G9KL48</accession>
<sequence>MGKLRVAGSVLVVFVFLIGCEEKIKNKSTVVDSKKPNIIFILTDDQRWDALGHAGNPIIKTPNMDALASSGLYFKNAFVTTPICAASRATILTGLYERTHDFNFGKPKLKDAYMLESYPYLLKKSGYKTGLIGKFGVKVNEGIEDSLFDVSIKTFWPYLREIDGKQVHLADINGNHAIDFIKSSKEQPFCLSLSFWSPHADDGAEEQYFWPGYVDSLYRENEIPVPSTAAPEFFEALPDFMKHSMNRKRWYWRYDTPEKFQKMVKGYYRMISTVDSTIGRIRETLKEEGLADNTVIVFMGDNGYYLGERGFAGKWLMHEQSLRVPLMIYDPRQAESERGKTFEEMVLNLDIASTILDLAGVEIPKTYQGESLVSFYDGNTENWRSSAFFEHQREGESLLPKTESFRDQTYKFIRYEANPEFVELYNLKEDSNEVNNLAYENTYKDLVKLYSKKCDSVVAELMAKRNVN</sequence>
<dbReference type="InterPro" id="IPR000917">
    <property type="entry name" value="Sulfatase_N"/>
</dbReference>
<dbReference type="PANTHER" id="PTHR45953">
    <property type="entry name" value="IDURONATE 2-SULFATASE"/>
    <property type="match status" value="1"/>
</dbReference>
<evidence type="ECO:0000256" key="1">
    <source>
        <dbReference type="ARBA" id="ARBA00022723"/>
    </source>
</evidence>
<dbReference type="STRING" id="192904.SAMN04488514_1011039"/>
<dbReference type="GO" id="GO:0046872">
    <property type="term" value="F:metal ion binding"/>
    <property type="evidence" value="ECO:0007669"/>
    <property type="project" value="UniProtKB-KW"/>
</dbReference>
<dbReference type="EMBL" id="FNGV01000001">
    <property type="protein sequence ID" value="SDL50451.1"/>
    <property type="molecule type" value="Genomic_DNA"/>
</dbReference>
<dbReference type="CDD" id="cd16031">
    <property type="entry name" value="G6S_like"/>
    <property type="match status" value="1"/>
</dbReference>